<dbReference type="EMBL" id="MU006776">
    <property type="protein sequence ID" value="KAF2646765.1"/>
    <property type="molecule type" value="Genomic_DNA"/>
</dbReference>
<dbReference type="InterPro" id="IPR056186">
    <property type="entry name" value="PDZ_CPAF-rel"/>
</dbReference>
<dbReference type="AlphaFoldDB" id="A0A6A6SFS0"/>
<dbReference type="Pfam" id="PF23658">
    <property type="entry name" value="PDZ_CPAF_rel"/>
    <property type="match status" value="1"/>
</dbReference>
<feature type="domain" description="Tail specific protease" evidence="4">
    <location>
        <begin position="364"/>
        <end position="559"/>
    </location>
</feature>
<feature type="region of interest" description="Disordered" evidence="1">
    <location>
        <begin position="307"/>
        <end position="327"/>
    </location>
</feature>
<sequence>MRSILALPALIAVITAQSFPTTRPISSADNVQPTSTVSSSGPIETSKACGAIAKLVRRSSLQNPSIDAELAYACLKSVPINQSAASQTITSLKQMLQFQSTLSYLKNPPSSWPNEKVDLVAGLDDIGKKVSDGTYDNEYDFENDISALLVKGHDGHLSFGGMAFGGVFRWRRNRQVALISGSSDGKEVPKVWVMNDYNQTGSGNTPSAVQSIDGQDAAQFLEKESLLNSYHDPDARYNSMFYMQPAENYGYFVNPRFYPGPKVNITYENGNSSVLPNTAIILSPNSWQSISDASDFYTKFITPSTDSKKIKKRDPHSLPQHLRNPREAELDRRYVPAGYPIKVVSHSSDDVTLAGFFVDGPDSKVGVLIVQTFNTETADDAREFQAVVQNYIAAAQEKNVTKHIIDVRTNGGGKVLLGYDTYLQFFPSKEPQLMSRYRGHQGSELLGEKLSSIPRITNSNGELYTSPFNFHSYLNKDLTTFSSWSNMYPPSKFNGDSFTDLLRYNLSDPSTTSSERYSIGVEMTGRGTRSNFTQDPFKAEDIIILSDGICASTCSLFTELMVQESGVKALAVGGRPATGPMQAVGGTKGSLVLQDSYLTAVSSYIISNYATSNTEASQWKAFLPQEFAIANTDASVNFQDTIRKGVEKDGVPIQFLNDTASCRIYYEPNMYLNVTALWTKAANVAFGKNGGLDHEACVSGSWTTKEQQSGQGTPTSGGGASTSATSTTKAAAAGVVRPARRGWLAVFVCAGVVVGSLAFGGVFA</sequence>
<dbReference type="InterPro" id="IPR005151">
    <property type="entry name" value="Tail-specific_protease"/>
</dbReference>
<feature type="signal peptide" evidence="3">
    <location>
        <begin position="1"/>
        <end position="16"/>
    </location>
</feature>
<evidence type="ECO:0000259" key="4">
    <source>
        <dbReference type="Pfam" id="PF03572"/>
    </source>
</evidence>
<keyword evidence="3" id="KW-0732">Signal</keyword>
<dbReference type="SUPFAM" id="SSF52096">
    <property type="entry name" value="ClpP/crotonase"/>
    <property type="match status" value="1"/>
</dbReference>
<reference evidence="6" key="1">
    <citation type="journal article" date="2020" name="Stud. Mycol.">
        <title>101 Dothideomycetes genomes: a test case for predicting lifestyles and emergence of pathogens.</title>
        <authorList>
            <person name="Haridas S."/>
            <person name="Albert R."/>
            <person name="Binder M."/>
            <person name="Bloem J."/>
            <person name="Labutti K."/>
            <person name="Salamov A."/>
            <person name="Andreopoulos B."/>
            <person name="Baker S."/>
            <person name="Barry K."/>
            <person name="Bills G."/>
            <person name="Bluhm B."/>
            <person name="Cannon C."/>
            <person name="Castanera R."/>
            <person name="Culley D."/>
            <person name="Daum C."/>
            <person name="Ezra D."/>
            <person name="Gonzalez J."/>
            <person name="Henrissat B."/>
            <person name="Kuo A."/>
            <person name="Liang C."/>
            <person name="Lipzen A."/>
            <person name="Lutzoni F."/>
            <person name="Magnuson J."/>
            <person name="Mondo S."/>
            <person name="Nolan M."/>
            <person name="Ohm R."/>
            <person name="Pangilinan J."/>
            <person name="Park H.-J."/>
            <person name="Ramirez L."/>
            <person name="Alfaro M."/>
            <person name="Sun H."/>
            <person name="Tritt A."/>
            <person name="Yoshinaga Y."/>
            <person name="Zwiers L.-H."/>
            <person name="Turgeon B."/>
            <person name="Goodwin S."/>
            <person name="Spatafora J."/>
            <person name="Crous P."/>
            <person name="Grigoriev I."/>
        </authorList>
    </citation>
    <scope>NUCLEOTIDE SEQUENCE</scope>
    <source>
        <strain evidence="6">CBS 473.64</strain>
    </source>
</reference>
<keyword evidence="2" id="KW-0472">Membrane</keyword>
<dbReference type="InterPro" id="IPR052766">
    <property type="entry name" value="S41A_metabolite_peptidase"/>
</dbReference>
<dbReference type="GO" id="GO:0006508">
    <property type="term" value="P:proteolysis"/>
    <property type="evidence" value="ECO:0007669"/>
    <property type="project" value="InterPro"/>
</dbReference>
<evidence type="ECO:0000256" key="1">
    <source>
        <dbReference type="SAM" id="MobiDB-lite"/>
    </source>
</evidence>
<keyword evidence="2" id="KW-0812">Transmembrane</keyword>
<dbReference type="InterPro" id="IPR029045">
    <property type="entry name" value="ClpP/crotonase-like_dom_sf"/>
</dbReference>
<dbReference type="PANTHER" id="PTHR37049:SF4">
    <property type="entry name" value="RHODANESE DOMAIN-CONTAINING PROTEIN"/>
    <property type="match status" value="1"/>
</dbReference>
<evidence type="ECO:0000259" key="5">
    <source>
        <dbReference type="Pfam" id="PF23658"/>
    </source>
</evidence>
<dbReference type="GO" id="GO:0008236">
    <property type="term" value="F:serine-type peptidase activity"/>
    <property type="evidence" value="ECO:0007669"/>
    <property type="project" value="InterPro"/>
</dbReference>
<feature type="region of interest" description="Disordered" evidence="1">
    <location>
        <begin position="703"/>
        <end position="724"/>
    </location>
</feature>
<dbReference type="OrthoDB" id="27214at2759"/>
<evidence type="ECO:0000256" key="3">
    <source>
        <dbReference type="SAM" id="SignalP"/>
    </source>
</evidence>
<dbReference type="PANTHER" id="PTHR37049">
    <property type="entry name" value="PEPTIDASE S41 FAMILY PROTEIN"/>
    <property type="match status" value="1"/>
</dbReference>
<dbReference type="Gene3D" id="3.90.226.10">
    <property type="entry name" value="2-enoyl-CoA Hydratase, Chain A, domain 1"/>
    <property type="match status" value="1"/>
</dbReference>
<organism evidence="6 7">
    <name type="scientific">Massarina eburnea CBS 473.64</name>
    <dbReference type="NCBI Taxonomy" id="1395130"/>
    <lineage>
        <taxon>Eukaryota</taxon>
        <taxon>Fungi</taxon>
        <taxon>Dikarya</taxon>
        <taxon>Ascomycota</taxon>
        <taxon>Pezizomycotina</taxon>
        <taxon>Dothideomycetes</taxon>
        <taxon>Pleosporomycetidae</taxon>
        <taxon>Pleosporales</taxon>
        <taxon>Massarineae</taxon>
        <taxon>Massarinaceae</taxon>
        <taxon>Massarina</taxon>
    </lineage>
</organism>
<keyword evidence="2" id="KW-1133">Transmembrane helix</keyword>
<dbReference type="Pfam" id="PF03572">
    <property type="entry name" value="Peptidase_S41"/>
    <property type="match status" value="1"/>
</dbReference>
<evidence type="ECO:0000313" key="6">
    <source>
        <dbReference type="EMBL" id="KAF2646765.1"/>
    </source>
</evidence>
<proteinExistence type="predicted"/>
<evidence type="ECO:0000256" key="2">
    <source>
        <dbReference type="SAM" id="Phobius"/>
    </source>
</evidence>
<feature type="chain" id="PRO_5025418868" evidence="3">
    <location>
        <begin position="17"/>
        <end position="764"/>
    </location>
</feature>
<evidence type="ECO:0000313" key="7">
    <source>
        <dbReference type="Proteomes" id="UP000799753"/>
    </source>
</evidence>
<accession>A0A6A6SFS0</accession>
<protein>
    <submittedName>
        <fullName evidence="6">Peptidase S41 family protein-like protein</fullName>
    </submittedName>
</protein>
<feature type="domain" description="CPAF-like PDZ" evidence="5">
    <location>
        <begin position="173"/>
        <end position="284"/>
    </location>
</feature>
<feature type="transmembrane region" description="Helical" evidence="2">
    <location>
        <begin position="742"/>
        <end position="763"/>
    </location>
</feature>
<gene>
    <name evidence="6" type="ORF">P280DRAFT_545058</name>
</gene>
<name>A0A6A6SFS0_9PLEO</name>
<keyword evidence="7" id="KW-1185">Reference proteome</keyword>
<dbReference type="Proteomes" id="UP000799753">
    <property type="component" value="Unassembled WGS sequence"/>
</dbReference>